<evidence type="ECO:0000313" key="1">
    <source>
        <dbReference type="EMBL" id="KAJ8394366.1"/>
    </source>
</evidence>
<organism evidence="1 2">
    <name type="scientific">Aldrovandia affinis</name>
    <dbReference type="NCBI Taxonomy" id="143900"/>
    <lineage>
        <taxon>Eukaryota</taxon>
        <taxon>Metazoa</taxon>
        <taxon>Chordata</taxon>
        <taxon>Craniata</taxon>
        <taxon>Vertebrata</taxon>
        <taxon>Euteleostomi</taxon>
        <taxon>Actinopterygii</taxon>
        <taxon>Neopterygii</taxon>
        <taxon>Teleostei</taxon>
        <taxon>Notacanthiformes</taxon>
        <taxon>Halosauridae</taxon>
        <taxon>Aldrovandia</taxon>
    </lineage>
</organism>
<keyword evidence="2" id="KW-1185">Reference proteome</keyword>
<gene>
    <name evidence="1" type="ORF">AAFF_G00047730</name>
</gene>
<accession>A0AAD7S1R6</accession>
<dbReference type="Proteomes" id="UP001221898">
    <property type="component" value="Unassembled WGS sequence"/>
</dbReference>
<dbReference type="EMBL" id="JAINUG010000127">
    <property type="protein sequence ID" value="KAJ8394366.1"/>
    <property type="molecule type" value="Genomic_DNA"/>
</dbReference>
<comment type="caution">
    <text evidence="1">The sequence shown here is derived from an EMBL/GenBank/DDBJ whole genome shotgun (WGS) entry which is preliminary data.</text>
</comment>
<reference evidence="1" key="1">
    <citation type="journal article" date="2023" name="Science">
        <title>Genome structures resolve the early diversification of teleost fishes.</title>
        <authorList>
            <person name="Parey E."/>
            <person name="Louis A."/>
            <person name="Montfort J."/>
            <person name="Bouchez O."/>
            <person name="Roques C."/>
            <person name="Iampietro C."/>
            <person name="Lluch J."/>
            <person name="Castinel A."/>
            <person name="Donnadieu C."/>
            <person name="Desvignes T."/>
            <person name="Floi Bucao C."/>
            <person name="Jouanno E."/>
            <person name="Wen M."/>
            <person name="Mejri S."/>
            <person name="Dirks R."/>
            <person name="Jansen H."/>
            <person name="Henkel C."/>
            <person name="Chen W.J."/>
            <person name="Zahm M."/>
            <person name="Cabau C."/>
            <person name="Klopp C."/>
            <person name="Thompson A.W."/>
            <person name="Robinson-Rechavi M."/>
            <person name="Braasch I."/>
            <person name="Lecointre G."/>
            <person name="Bobe J."/>
            <person name="Postlethwait J.H."/>
            <person name="Berthelot C."/>
            <person name="Roest Crollius H."/>
            <person name="Guiguen Y."/>
        </authorList>
    </citation>
    <scope>NUCLEOTIDE SEQUENCE</scope>
    <source>
        <strain evidence="1">NC1722</strain>
    </source>
</reference>
<name>A0AAD7S1R6_9TELE</name>
<dbReference type="AlphaFoldDB" id="A0AAD7S1R6"/>
<proteinExistence type="predicted"/>
<sequence>MDRLCSELQSVGTPLFDVSFPFPSPPGDLGILVRPGRVRRCQHGRGDTAPWESRYIASPYPLTHSQERAPPQAARVRPRHRHVRLSGREAGGPGWVVSARRHGNPPGSPSDSSTVELIHLEGPRVPPGDGLTARALNGAADYPLRWRD</sequence>
<evidence type="ECO:0000313" key="2">
    <source>
        <dbReference type="Proteomes" id="UP001221898"/>
    </source>
</evidence>
<protein>
    <submittedName>
        <fullName evidence="1">Uncharacterized protein</fullName>
    </submittedName>
</protein>